<dbReference type="PANTHER" id="PTHR21015">
    <property type="entry name" value="UDP-N-ACETYLGLUCOSAMINE--N-ACETYLMURAMYL-(PENTAPEPTIDE) PYROPHOSPHORYL-UNDECAPRENOL N-ACETYLGLUCOSAMINE TRANSFERASE 1"/>
    <property type="match status" value="1"/>
</dbReference>
<evidence type="ECO:0000259" key="1">
    <source>
        <dbReference type="Pfam" id="PF04101"/>
    </source>
</evidence>
<proteinExistence type="predicted"/>
<evidence type="ECO:0000313" key="3">
    <source>
        <dbReference type="Proteomes" id="UP000231025"/>
    </source>
</evidence>
<sequence length="381" mass="43906">MKKILFYTANGVGLGHLRRSCLIAEKIRSENVKIILVTSAFSPQIFGKFFDSLIRLIPLSDKLLDSPSKTRKARVKNGQKFTEVIREFKPDIIIADFYLTSPFTFYTFKHALDQFPTQCVFIWRLNDNQKFKNNFNNKNHRLDYFQKIILPHNPDELKSLLSPLIFKKIKNNKKFSVTGPIFKKIDKNKIDFCRRKYKICAKDFLITVGLGGGGELKAGECESSGKIIKSFLDIYPRLSKEIPKLRAIIITGPYFSDFKKKSLSRLKFIKFEENFIELVKISNLAVSTAGYNTCNELIVAKTPAVLVPLKRGDKEQFERAHYLEKKGIVKIFENKSSNELLKLILNVKDNLNKMKLNFKKFSDWKQGDKKTAKIILKAING</sequence>
<dbReference type="Gene3D" id="3.40.50.2000">
    <property type="entry name" value="Glycogen Phosphorylase B"/>
    <property type="match status" value="1"/>
</dbReference>
<evidence type="ECO:0000313" key="2">
    <source>
        <dbReference type="EMBL" id="PIP15125.1"/>
    </source>
</evidence>
<dbReference type="GO" id="GO:0016758">
    <property type="term" value="F:hexosyltransferase activity"/>
    <property type="evidence" value="ECO:0007669"/>
    <property type="project" value="InterPro"/>
</dbReference>
<dbReference type="Proteomes" id="UP000231025">
    <property type="component" value="Unassembled WGS sequence"/>
</dbReference>
<dbReference type="SUPFAM" id="SSF53756">
    <property type="entry name" value="UDP-Glycosyltransferase/glycogen phosphorylase"/>
    <property type="match status" value="2"/>
</dbReference>
<comment type="caution">
    <text evidence="2">The sequence shown here is derived from an EMBL/GenBank/DDBJ whole genome shotgun (WGS) entry which is preliminary data.</text>
</comment>
<dbReference type="AlphaFoldDB" id="A0A2G9Y7A3"/>
<dbReference type="PANTHER" id="PTHR21015:SF22">
    <property type="entry name" value="GLYCOSYLTRANSFERASE"/>
    <property type="match status" value="1"/>
</dbReference>
<feature type="domain" description="Glycosyl transferase family 28 C-terminal" evidence="1">
    <location>
        <begin position="227"/>
        <end position="354"/>
    </location>
</feature>
<name>A0A2G9Y7A3_9BACT</name>
<organism evidence="2 3">
    <name type="scientific">Candidatus Roizmanbacteria bacterium CG23_combo_of_CG06-09_8_20_14_all_35_49</name>
    <dbReference type="NCBI Taxonomy" id="1974863"/>
    <lineage>
        <taxon>Bacteria</taxon>
        <taxon>Candidatus Roizmaniibacteriota</taxon>
    </lineage>
</organism>
<gene>
    <name evidence="2" type="ORF">COX47_01375</name>
</gene>
<dbReference type="Pfam" id="PF04101">
    <property type="entry name" value="Glyco_tran_28_C"/>
    <property type="match status" value="1"/>
</dbReference>
<dbReference type="EMBL" id="PCRE01000017">
    <property type="protein sequence ID" value="PIP15125.1"/>
    <property type="molecule type" value="Genomic_DNA"/>
</dbReference>
<protein>
    <recommendedName>
        <fullName evidence="1">Glycosyl transferase family 28 C-terminal domain-containing protein</fullName>
    </recommendedName>
</protein>
<reference evidence="2 3" key="1">
    <citation type="submission" date="2017-09" db="EMBL/GenBank/DDBJ databases">
        <title>Depth-based differentiation of microbial function through sediment-hosted aquifers and enrichment of novel symbionts in the deep terrestrial subsurface.</title>
        <authorList>
            <person name="Probst A.J."/>
            <person name="Ladd B."/>
            <person name="Jarett J.K."/>
            <person name="Geller-Mcgrath D.E."/>
            <person name="Sieber C.M."/>
            <person name="Emerson J.B."/>
            <person name="Anantharaman K."/>
            <person name="Thomas B.C."/>
            <person name="Malmstrom R."/>
            <person name="Stieglmeier M."/>
            <person name="Klingl A."/>
            <person name="Woyke T."/>
            <person name="Ryan C.M."/>
            <person name="Banfield J.F."/>
        </authorList>
    </citation>
    <scope>NUCLEOTIDE SEQUENCE [LARGE SCALE GENOMIC DNA]</scope>
    <source>
        <strain evidence="2">CG23_combo_of_CG06-09_8_20_14_all_35_49</strain>
    </source>
</reference>
<dbReference type="InterPro" id="IPR007235">
    <property type="entry name" value="Glyco_trans_28_C"/>
</dbReference>
<accession>A0A2G9Y7A3</accession>